<evidence type="ECO:0000313" key="6">
    <source>
        <dbReference type="Proteomes" id="UP000759537"/>
    </source>
</evidence>
<dbReference type="EMBL" id="WHVB01000009">
    <property type="protein sequence ID" value="KAF8479654.1"/>
    <property type="molecule type" value="Genomic_DNA"/>
</dbReference>
<organism evidence="5 6">
    <name type="scientific">Russula ochroleuca</name>
    <dbReference type="NCBI Taxonomy" id="152965"/>
    <lineage>
        <taxon>Eukaryota</taxon>
        <taxon>Fungi</taxon>
        <taxon>Dikarya</taxon>
        <taxon>Basidiomycota</taxon>
        <taxon>Agaricomycotina</taxon>
        <taxon>Agaricomycetes</taxon>
        <taxon>Russulales</taxon>
        <taxon>Russulaceae</taxon>
        <taxon>Russula</taxon>
    </lineage>
</organism>
<dbReference type="Pfam" id="PF17954">
    <property type="entry name" value="Pirin_C_2"/>
    <property type="match status" value="1"/>
</dbReference>
<feature type="domain" description="Quercetin 2,3-dioxygenase C-terminal cupin" evidence="4">
    <location>
        <begin position="164"/>
        <end position="265"/>
    </location>
</feature>
<sequence>MTKIELRENIKRGGGQATDWLQALYTFAVPPQYLADGLESFGRLRIINEDRIKAHNGFGFHSHKGLEIFTYMVRGETKHQDSMDNVEILKRGDVQLTSAGTGIRHSEVCNGNEDAHLVQIWAYPWKESLTPKYFTRHFTEEEKQDKWALLVAPIGSDGVSTDREGDGPTPIQSDVALWATILSPNRTISRDMPTSERERKAYLQVVQTSGFNKGPARGAHVRVEIGNQSVEMKEGDGAFVHAAPKEELRMTNLGNCEAEVLLFDVDLD</sequence>
<accession>A0A9P5MVB5</accession>
<dbReference type="PANTHER" id="PTHR43212:SF3">
    <property type="entry name" value="QUERCETIN 2,3-DIOXYGENASE"/>
    <property type="match status" value="1"/>
</dbReference>
<reference evidence="5" key="2">
    <citation type="journal article" date="2020" name="Nat. Commun.">
        <title>Large-scale genome sequencing of mycorrhizal fungi provides insights into the early evolution of symbiotic traits.</title>
        <authorList>
            <person name="Miyauchi S."/>
            <person name="Kiss E."/>
            <person name="Kuo A."/>
            <person name="Drula E."/>
            <person name="Kohler A."/>
            <person name="Sanchez-Garcia M."/>
            <person name="Morin E."/>
            <person name="Andreopoulos B."/>
            <person name="Barry K.W."/>
            <person name="Bonito G."/>
            <person name="Buee M."/>
            <person name="Carver A."/>
            <person name="Chen C."/>
            <person name="Cichocki N."/>
            <person name="Clum A."/>
            <person name="Culley D."/>
            <person name="Crous P.W."/>
            <person name="Fauchery L."/>
            <person name="Girlanda M."/>
            <person name="Hayes R.D."/>
            <person name="Keri Z."/>
            <person name="LaButti K."/>
            <person name="Lipzen A."/>
            <person name="Lombard V."/>
            <person name="Magnuson J."/>
            <person name="Maillard F."/>
            <person name="Murat C."/>
            <person name="Nolan M."/>
            <person name="Ohm R.A."/>
            <person name="Pangilinan J."/>
            <person name="Pereira M.F."/>
            <person name="Perotto S."/>
            <person name="Peter M."/>
            <person name="Pfister S."/>
            <person name="Riley R."/>
            <person name="Sitrit Y."/>
            <person name="Stielow J.B."/>
            <person name="Szollosi G."/>
            <person name="Zifcakova L."/>
            <person name="Stursova M."/>
            <person name="Spatafora J.W."/>
            <person name="Tedersoo L."/>
            <person name="Vaario L.M."/>
            <person name="Yamada A."/>
            <person name="Yan M."/>
            <person name="Wang P."/>
            <person name="Xu J."/>
            <person name="Bruns T."/>
            <person name="Baldrian P."/>
            <person name="Vilgalys R."/>
            <person name="Dunand C."/>
            <person name="Henrissat B."/>
            <person name="Grigoriev I.V."/>
            <person name="Hibbett D."/>
            <person name="Nagy L.G."/>
            <person name="Martin F.M."/>
        </authorList>
    </citation>
    <scope>NUCLEOTIDE SEQUENCE</scope>
    <source>
        <strain evidence="5">Prilba</strain>
    </source>
</reference>
<name>A0A9P5MVB5_9AGAM</name>
<evidence type="ECO:0000259" key="4">
    <source>
        <dbReference type="Pfam" id="PF17954"/>
    </source>
</evidence>
<dbReference type="Gene3D" id="2.60.120.10">
    <property type="entry name" value="Jelly Rolls"/>
    <property type="match status" value="2"/>
</dbReference>
<evidence type="ECO:0000256" key="2">
    <source>
        <dbReference type="RuleBase" id="RU003457"/>
    </source>
</evidence>
<protein>
    <submittedName>
        <fullName evidence="5">Pirin domain-containing protein</fullName>
    </submittedName>
</protein>
<gene>
    <name evidence="5" type="ORF">DFH94DRAFT_491617</name>
</gene>
<comment type="caution">
    <text evidence="5">The sequence shown here is derived from an EMBL/GenBank/DDBJ whole genome shotgun (WGS) entry which is preliminary data.</text>
</comment>
<proteinExistence type="inferred from homology"/>
<dbReference type="Pfam" id="PF02678">
    <property type="entry name" value="Pirin"/>
    <property type="match status" value="1"/>
</dbReference>
<comment type="similarity">
    <text evidence="1 2">Belongs to the pirin family.</text>
</comment>
<dbReference type="InterPro" id="IPR012093">
    <property type="entry name" value="Pirin"/>
</dbReference>
<dbReference type="PANTHER" id="PTHR43212">
    <property type="entry name" value="QUERCETIN 2,3-DIOXYGENASE"/>
    <property type="match status" value="1"/>
</dbReference>
<dbReference type="Proteomes" id="UP000759537">
    <property type="component" value="Unassembled WGS sequence"/>
</dbReference>
<evidence type="ECO:0000256" key="1">
    <source>
        <dbReference type="ARBA" id="ARBA00008416"/>
    </source>
</evidence>
<dbReference type="InterPro" id="IPR003829">
    <property type="entry name" value="Pirin_N_dom"/>
</dbReference>
<dbReference type="AlphaFoldDB" id="A0A9P5MVB5"/>
<keyword evidence="6" id="KW-1185">Reference proteome</keyword>
<feature type="domain" description="Pirin N-terminal" evidence="3">
    <location>
        <begin position="16"/>
        <end position="121"/>
    </location>
</feature>
<reference evidence="5" key="1">
    <citation type="submission" date="2019-10" db="EMBL/GenBank/DDBJ databases">
        <authorList>
            <consortium name="DOE Joint Genome Institute"/>
            <person name="Kuo A."/>
            <person name="Miyauchi S."/>
            <person name="Kiss E."/>
            <person name="Drula E."/>
            <person name="Kohler A."/>
            <person name="Sanchez-Garcia M."/>
            <person name="Andreopoulos B."/>
            <person name="Barry K.W."/>
            <person name="Bonito G."/>
            <person name="Buee M."/>
            <person name="Carver A."/>
            <person name="Chen C."/>
            <person name="Cichocki N."/>
            <person name="Clum A."/>
            <person name="Culley D."/>
            <person name="Crous P.W."/>
            <person name="Fauchery L."/>
            <person name="Girlanda M."/>
            <person name="Hayes R."/>
            <person name="Keri Z."/>
            <person name="LaButti K."/>
            <person name="Lipzen A."/>
            <person name="Lombard V."/>
            <person name="Magnuson J."/>
            <person name="Maillard F."/>
            <person name="Morin E."/>
            <person name="Murat C."/>
            <person name="Nolan M."/>
            <person name="Ohm R."/>
            <person name="Pangilinan J."/>
            <person name="Pereira M."/>
            <person name="Perotto S."/>
            <person name="Peter M."/>
            <person name="Riley R."/>
            <person name="Sitrit Y."/>
            <person name="Stielow B."/>
            <person name="Szollosi G."/>
            <person name="Zifcakova L."/>
            <person name="Stursova M."/>
            <person name="Spatafora J.W."/>
            <person name="Tedersoo L."/>
            <person name="Vaario L.-M."/>
            <person name="Yamada A."/>
            <person name="Yan M."/>
            <person name="Wang P."/>
            <person name="Xu J."/>
            <person name="Bruns T."/>
            <person name="Baldrian P."/>
            <person name="Vilgalys R."/>
            <person name="Henrissat B."/>
            <person name="Grigoriev I.V."/>
            <person name="Hibbett D."/>
            <person name="Nagy L.G."/>
            <person name="Martin F.M."/>
        </authorList>
    </citation>
    <scope>NUCLEOTIDE SEQUENCE</scope>
    <source>
        <strain evidence="5">Prilba</strain>
    </source>
</reference>
<dbReference type="InterPro" id="IPR014710">
    <property type="entry name" value="RmlC-like_jellyroll"/>
</dbReference>
<evidence type="ECO:0000313" key="5">
    <source>
        <dbReference type="EMBL" id="KAF8479654.1"/>
    </source>
</evidence>
<dbReference type="OrthoDB" id="10261807at2759"/>
<dbReference type="SUPFAM" id="SSF51182">
    <property type="entry name" value="RmlC-like cupins"/>
    <property type="match status" value="1"/>
</dbReference>
<dbReference type="InterPro" id="IPR041602">
    <property type="entry name" value="Quercetinase_C"/>
</dbReference>
<evidence type="ECO:0000259" key="3">
    <source>
        <dbReference type="Pfam" id="PF02678"/>
    </source>
</evidence>
<dbReference type="InterPro" id="IPR011051">
    <property type="entry name" value="RmlC_Cupin_sf"/>
</dbReference>